<comment type="caution">
    <text evidence="2">The sequence shown here is derived from an EMBL/GenBank/DDBJ whole genome shotgun (WGS) entry which is preliminary data.</text>
</comment>
<keyword evidence="3" id="KW-1185">Reference proteome</keyword>
<feature type="compositionally biased region" description="Basic and acidic residues" evidence="1">
    <location>
        <begin position="205"/>
        <end position="215"/>
    </location>
</feature>
<feature type="region of interest" description="Disordered" evidence="1">
    <location>
        <begin position="105"/>
        <end position="236"/>
    </location>
</feature>
<proteinExistence type="predicted"/>
<reference evidence="2 3" key="1">
    <citation type="submission" date="2023-03" db="EMBL/GenBank/DDBJ databases">
        <title>High-quality genome of Scylla paramamosain provides insights in environmental adaptation.</title>
        <authorList>
            <person name="Zhang L."/>
        </authorList>
    </citation>
    <scope>NUCLEOTIDE SEQUENCE [LARGE SCALE GENOMIC DNA]</scope>
    <source>
        <strain evidence="2">LZ_2023a</strain>
        <tissue evidence="2">Muscle</tissue>
    </source>
</reference>
<evidence type="ECO:0000256" key="1">
    <source>
        <dbReference type="SAM" id="MobiDB-lite"/>
    </source>
</evidence>
<dbReference type="Proteomes" id="UP001487740">
    <property type="component" value="Unassembled WGS sequence"/>
</dbReference>
<feature type="compositionally biased region" description="Polar residues" evidence="1">
    <location>
        <begin position="151"/>
        <end position="164"/>
    </location>
</feature>
<feature type="compositionally biased region" description="Basic and acidic residues" evidence="1">
    <location>
        <begin position="227"/>
        <end position="236"/>
    </location>
</feature>
<gene>
    <name evidence="2" type="ORF">O3P69_009335</name>
</gene>
<evidence type="ECO:0000313" key="2">
    <source>
        <dbReference type="EMBL" id="KAK8384457.1"/>
    </source>
</evidence>
<dbReference type="EMBL" id="JARAKH010000035">
    <property type="protein sequence ID" value="KAK8384457.1"/>
    <property type="molecule type" value="Genomic_DNA"/>
</dbReference>
<evidence type="ECO:0000313" key="3">
    <source>
        <dbReference type="Proteomes" id="UP001487740"/>
    </source>
</evidence>
<sequence length="236" mass="26345">MSSRKNAEWANEGQRTMVVMWVLKEARPWNILTPETNAGDEPHSSVIIDFERPVELALHVVFGEEVQGAPLMAYTLGRTPQGVHPRSHLSGHTLQGATLQGTPLWARTPTREPAPSNILKQQSRGGNRGRAAEQRGTTEGEPVWDVGAATSEHSYFPQGSSMKPYSQRGGATPDNRTRSESQTSPVDETPPETDKRLRYPPRTTNSRDRRKQQLERRHRQVGEEDGAEHSVVDARE</sequence>
<name>A0AAW0TDA7_SCYPA</name>
<organism evidence="2 3">
    <name type="scientific">Scylla paramamosain</name>
    <name type="common">Mud crab</name>
    <dbReference type="NCBI Taxonomy" id="85552"/>
    <lineage>
        <taxon>Eukaryota</taxon>
        <taxon>Metazoa</taxon>
        <taxon>Ecdysozoa</taxon>
        <taxon>Arthropoda</taxon>
        <taxon>Crustacea</taxon>
        <taxon>Multicrustacea</taxon>
        <taxon>Malacostraca</taxon>
        <taxon>Eumalacostraca</taxon>
        <taxon>Eucarida</taxon>
        <taxon>Decapoda</taxon>
        <taxon>Pleocyemata</taxon>
        <taxon>Brachyura</taxon>
        <taxon>Eubrachyura</taxon>
        <taxon>Portunoidea</taxon>
        <taxon>Portunidae</taxon>
        <taxon>Portuninae</taxon>
        <taxon>Scylla</taxon>
    </lineage>
</organism>
<accession>A0AAW0TDA7</accession>
<protein>
    <submittedName>
        <fullName evidence="2">Uncharacterized protein</fullName>
    </submittedName>
</protein>
<dbReference type="AlphaFoldDB" id="A0AAW0TDA7"/>